<keyword evidence="4 8" id="KW-0812">Transmembrane</keyword>
<organism evidence="10 11">
    <name type="scientific">Rhodococcus cercidiphylli</name>
    <dbReference type="NCBI Taxonomy" id="489916"/>
    <lineage>
        <taxon>Bacteria</taxon>
        <taxon>Bacillati</taxon>
        <taxon>Actinomycetota</taxon>
        <taxon>Actinomycetes</taxon>
        <taxon>Mycobacteriales</taxon>
        <taxon>Nocardiaceae</taxon>
        <taxon>Rhodococcus</taxon>
    </lineage>
</organism>
<feature type="region of interest" description="Disordered" evidence="7">
    <location>
        <begin position="1"/>
        <end position="33"/>
    </location>
</feature>
<evidence type="ECO:0000256" key="3">
    <source>
        <dbReference type="ARBA" id="ARBA00022475"/>
    </source>
</evidence>
<comment type="similarity">
    <text evidence="2">Belongs to the EccD/Snm4 family.</text>
</comment>
<feature type="transmembrane region" description="Helical" evidence="8">
    <location>
        <begin position="188"/>
        <end position="206"/>
    </location>
</feature>
<dbReference type="PIRSF" id="PIRSF017804">
    <property type="entry name" value="Secretion_EccD1"/>
    <property type="match status" value="1"/>
</dbReference>
<feature type="domain" description="EccD-like transmembrane" evidence="9">
    <location>
        <begin position="186"/>
        <end position="537"/>
    </location>
</feature>
<keyword evidence="6 8" id="KW-0472">Membrane</keyword>
<protein>
    <submittedName>
        <fullName evidence="10">Type VII secretion integral membrane protein EccD</fullName>
    </submittedName>
</protein>
<accession>A0ABU4AU22</accession>
<keyword evidence="11" id="KW-1185">Reference proteome</keyword>
<feature type="transmembrane region" description="Helical" evidence="8">
    <location>
        <begin position="329"/>
        <end position="348"/>
    </location>
</feature>
<reference evidence="10 11" key="1">
    <citation type="submission" date="2023-10" db="EMBL/GenBank/DDBJ databases">
        <title>Development of a sustainable strategy for remediation of hydrocarbon-contaminated territories based on the waste exchange concept.</title>
        <authorList>
            <person name="Krivoruchko A."/>
        </authorList>
    </citation>
    <scope>NUCLEOTIDE SEQUENCE [LARGE SCALE GENOMIC DNA]</scope>
    <source>
        <strain evidence="10 11">IEGM 1322</strain>
    </source>
</reference>
<evidence type="ECO:0000256" key="5">
    <source>
        <dbReference type="ARBA" id="ARBA00022989"/>
    </source>
</evidence>
<keyword evidence="5 8" id="KW-1133">Transmembrane helix</keyword>
<proteinExistence type="inferred from homology"/>
<evidence type="ECO:0000256" key="8">
    <source>
        <dbReference type="SAM" id="Phobius"/>
    </source>
</evidence>
<feature type="transmembrane region" description="Helical" evidence="8">
    <location>
        <begin position="226"/>
        <end position="244"/>
    </location>
</feature>
<feature type="transmembrane region" description="Helical" evidence="8">
    <location>
        <begin position="393"/>
        <end position="415"/>
    </location>
</feature>
<dbReference type="Proteomes" id="UP001185899">
    <property type="component" value="Unassembled WGS sequence"/>
</dbReference>
<evidence type="ECO:0000256" key="2">
    <source>
        <dbReference type="ARBA" id="ARBA00006162"/>
    </source>
</evidence>
<dbReference type="Pfam" id="PF08817">
    <property type="entry name" value="YukD"/>
    <property type="match status" value="1"/>
</dbReference>
<name>A0ABU4AU22_9NOCA</name>
<feature type="region of interest" description="Disordered" evidence="7">
    <location>
        <begin position="86"/>
        <end position="114"/>
    </location>
</feature>
<evidence type="ECO:0000256" key="6">
    <source>
        <dbReference type="ARBA" id="ARBA00023136"/>
    </source>
</evidence>
<comment type="subcellular location">
    <subcellularLocation>
        <location evidence="1">Cell membrane</location>
        <topology evidence="1">Multi-pass membrane protein</topology>
    </subcellularLocation>
</comment>
<feature type="transmembrane region" description="Helical" evidence="8">
    <location>
        <begin position="421"/>
        <end position="438"/>
    </location>
</feature>
<feature type="transmembrane region" description="Helical" evidence="8">
    <location>
        <begin position="511"/>
        <end position="534"/>
    </location>
</feature>
<feature type="transmembrane region" description="Helical" evidence="8">
    <location>
        <begin position="300"/>
        <end position="323"/>
    </location>
</feature>
<dbReference type="InterPro" id="IPR024962">
    <property type="entry name" value="YukD-like"/>
</dbReference>
<feature type="transmembrane region" description="Helical" evidence="8">
    <location>
        <begin position="450"/>
        <end position="471"/>
    </location>
</feature>
<sequence>MTRADSRPPAGIAPSRTAPADPTQSPAASDVGRRASGAQSVFAQEVCRVTVLARSTQVDMALPVDVPVSLLVPGIVDLIAAGVEPAERPSRAGVEPAERLGRAGRGGSRDGDPASDGLHVAWTLARIGFPPLSPTATLAELSVRDGELLVLGVAERPAPVPLFDDLMYSVARSGTDDVPHWTARTARTVGSVVTGALVLLACAVLLRGPIRAGAEHVGSLVEGRAAVTASILFAIAGVILGRMYHQHSVAVLFGGCAVALMFTGGTVLVPGQFGAAQLMLGSAMAGATALLSLRIGGTGFALFTAAISVALLTFAAAVCALFTTMAPPAIGTAAALTGLAGIALSARVSMMQAKLPLPPVPTAGAPLDTVEEAELDAISFDDLQVAAAEARSYLTGLLSAFSVAVVAGVLVAAGADSGDGVRWPAVALAALCALVLLLRGRTYAVVTHAVPLVAGGATILLALLVGAVVALPDLVLALFGVALAGAVASSIFGAFVPTRTYSPVMRRAAELLEYAAIALVIPIAVWVCGLYSVVRGL</sequence>
<feature type="transmembrane region" description="Helical" evidence="8">
    <location>
        <begin position="275"/>
        <end position="293"/>
    </location>
</feature>
<feature type="transmembrane region" description="Helical" evidence="8">
    <location>
        <begin position="477"/>
        <end position="499"/>
    </location>
</feature>
<evidence type="ECO:0000313" key="11">
    <source>
        <dbReference type="Proteomes" id="UP001185899"/>
    </source>
</evidence>
<evidence type="ECO:0000256" key="4">
    <source>
        <dbReference type="ARBA" id="ARBA00022692"/>
    </source>
</evidence>
<feature type="compositionally biased region" description="Basic and acidic residues" evidence="7">
    <location>
        <begin position="86"/>
        <end position="112"/>
    </location>
</feature>
<dbReference type="InterPro" id="IPR044049">
    <property type="entry name" value="EccD_transm"/>
</dbReference>
<evidence type="ECO:0000259" key="9">
    <source>
        <dbReference type="Pfam" id="PF19053"/>
    </source>
</evidence>
<dbReference type="EMBL" id="JAWLKE010000002">
    <property type="protein sequence ID" value="MDV6229741.1"/>
    <property type="molecule type" value="Genomic_DNA"/>
</dbReference>
<dbReference type="RefSeq" id="WP_317547382.1">
    <property type="nucleotide sequence ID" value="NZ_JAWLKE010000002.1"/>
</dbReference>
<dbReference type="NCBIfam" id="TIGR03920">
    <property type="entry name" value="T7SS_EccD"/>
    <property type="match status" value="1"/>
</dbReference>
<evidence type="ECO:0000256" key="1">
    <source>
        <dbReference type="ARBA" id="ARBA00004651"/>
    </source>
</evidence>
<dbReference type="Gene3D" id="3.10.20.90">
    <property type="entry name" value="Phosphatidylinositol 3-kinase Catalytic Subunit, Chain A, domain 1"/>
    <property type="match status" value="1"/>
</dbReference>
<feature type="transmembrane region" description="Helical" evidence="8">
    <location>
        <begin position="251"/>
        <end position="269"/>
    </location>
</feature>
<gene>
    <name evidence="10" type="primary">eccD</name>
    <name evidence="10" type="ORF">R3P95_04215</name>
</gene>
<keyword evidence="3" id="KW-1003">Cell membrane</keyword>
<dbReference type="InterPro" id="IPR006707">
    <property type="entry name" value="T7SS_EccD"/>
</dbReference>
<dbReference type="Pfam" id="PF19053">
    <property type="entry name" value="EccD"/>
    <property type="match status" value="1"/>
</dbReference>
<evidence type="ECO:0000313" key="10">
    <source>
        <dbReference type="EMBL" id="MDV6229741.1"/>
    </source>
</evidence>
<comment type="caution">
    <text evidence="10">The sequence shown here is derived from an EMBL/GenBank/DDBJ whole genome shotgun (WGS) entry which is preliminary data.</text>
</comment>
<evidence type="ECO:0000256" key="7">
    <source>
        <dbReference type="SAM" id="MobiDB-lite"/>
    </source>
</evidence>